<accession>A0A849HBA8</accession>
<dbReference type="PANTHER" id="PTHR45431:SF3">
    <property type="entry name" value="RHODANESE-LIKE DOMAIN-CONTAINING PROTEIN 15, CHLOROPLASTIC"/>
    <property type="match status" value="1"/>
</dbReference>
<evidence type="ECO:0000313" key="3">
    <source>
        <dbReference type="Proteomes" id="UP000588586"/>
    </source>
</evidence>
<sequence length="108" mass="11402">MTGIDVSEAFRRTCEGSAVLVDVRETEEYLAGHARNAQSLPLSSLSCTQLPAGIDVLMICRSGKRSAKAVERARQAGVHAINVDGGTLAWREADLPMDASGPPPPEVA</sequence>
<proteinExistence type="predicted"/>
<gene>
    <name evidence="2" type="ORF">HJG52_13490</name>
</gene>
<comment type="caution">
    <text evidence="2">The sequence shown here is derived from an EMBL/GenBank/DDBJ whole genome shotgun (WGS) entry which is preliminary data.</text>
</comment>
<dbReference type="Gene3D" id="3.40.250.10">
    <property type="entry name" value="Rhodanese-like domain"/>
    <property type="match status" value="1"/>
</dbReference>
<keyword evidence="3" id="KW-1185">Reference proteome</keyword>
<evidence type="ECO:0000313" key="2">
    <source>
        <dbReference type="EMBL" id="NNM47016.1"/>
    </source>
</evidence>
<dbReference type="SUPFAM" id="SSF52821">
    <property type="entry name" value="Rhodanese/Cell cycle control phosphatase"/>
    <property type="match status" value="1"/>
</dbReference>
<dbReference type="InterPro" id="IPR001763">
    <property type="entry name" value="Rhodanese-like_dom"/>
</dbReference>
<reference evidence="2 3" key="1">
    <citation type="submission" date="2020-04" db="EMBL/GenBank/DDBJ databases">
        <title>Knoellia sp. isolate from air conditioner.</title>
        <authorList>
            <person name="Chea S."/>
            <person name="Kim D.-U."/>
        </authorList>
    </citation>
    <scope>NUCLEOTIDE SEQUENCE [LARGE SCALE GENOMIC DNA]</scope>
    <source>
        <strain evidence="2 3">DB2414S</strain>
    </source>
</reference>
<protein>
    <submittedName>
        <fullName evidence="2">Rhodanese-like domain-containing protein</fullName>
    </submittedName>
</protein>
<name>A0A849HBA8_9MICO</name>
<dbReference type="RefSeq" id="WP_171244040.1">
    <property type="nucleotide sequence ID" value="NZ_JABEPQ010000002.1"/>
</dbReference>
<dbReference type="Proteomes" id="UP000588586">
    <property type="component" value="Unassembled WGS sequence"/>
</dbReference>
<dbReference type="InterPro" id="IPR052367">
    <property type="entry name" value="Thiosulfate_ST/Rhodanese-like"/>
</dbReference>
<dbReference type="CDD" id="cd00158">
    <property type="entry name" value="RHOD"/>
    <property type="match status" value="1"/>
</dbReference>
<dbReference type="InterPro" id="IPR036873">
    <property type="entry name" value="Rhodanese-like_dom_sf"/>
</dbReference>
<dbReference type="AlphaFoldDB" id="A0A849HBA8"/>
<organism evidence="2 3">
    <name type="scientific">Knoellia koreensis</name>
    <dbReference type="NCBI Taxonomy" id="2730921"/>
    <lineage>
        <taxon>Bacteria</taxon>
        <taxon>Bacillati</taxon>
        <taxon>Actinomycetota</taxon>
        <taxon>Actinomycetes</taxon>
        <taxon>Micrococcales</taxon>
        <taxon>Intrasporangiaceae</taxon>
        <taxon>Knoellia</taxon>
    </lineage>
</organism>
<evidence type="ECO:0000259" key="1">
    <source>
        <dbReference type="PROSITE" id="PS50206"/>
    </source>
</evidence>
<dbReference type="SMART" id="SM00450">
    <property type="entry name" value="RHOD"/>
    <property type="match status" value="1"/>
</dbReference>
<feature type="domain" description="Rhodanese" evidence="1">
    <location>
        <begin position="14"/>
        <end position="99"/>
    </location>
</feature>
<dbReference type="PROSITE" id="PS50206">
    <property type="entry name" value="RHODANESE_3"/>
    <property type="match status" value="1"/>
</dbReference>
<dbReference type="EMBL" id="JABEPQ010000002">
    <property type="protein sequence ID" value="NNM47016.1"/>
    <property type="molecule type" value="Genomic_DNA"/>
</dbReference>
<dbReference type="PANTHER" id="PTHR45431">
    <property type="entry name" value="RHODANESE-LIKE DOMAIN-CONTAINING PROTEIN 15, CHLOROPLASTIC"/>
    <property type="match status" value="1"/>
</dbReference>
<dbReference type="Pfam" id="PF00581">
    <property type="entry name" value="Rhodanese"/>
    <property type="match status" value="1"/>
</dbReference>